<evidence type="ECO:0000313" key="4">
    <source>
        <dbReference type="Proteomes" id="UP001168640"/>
    </source>
</evidence>
<evidence type="ECO:0000256" key="2">
    <source>
        <dbReference type="SAM" id="Phobius"/>
    </source>
</evidence>
<keyword evidence="2" id="KW-0812">Transmembrane</keyword>
<evidence type="ECO:0000256" key="1">
    <source>
        <dbReference type="SAM" id="MobiDB-lite"/>
    </source>
</evidence>
<comment type="caution">
    <text evidence="3">The sequence shown here is derived from an EMBL/GenBank/DDBJ whole genome shotgun (WGS) entry which is preliminary data.</text>
</comment>
<feature type="region of interest" description="Disordered" evidence="1">
    <location>
        <begin position="349"/>
        <end position="372"/>
    </location>
</feature>
<feature type="transmembrane region" description="Helical" evidence="2">
    <location>
        <begin position="12"/>
        <end position="37"/>
    </location>
</feature>
<evidence type="ECO:0000313" key="3">
    <source>
        <dbReference type="EMBL" id="MDO3721516.1"/>
    </source>
</evidence>
<sequence>MAESRKHTPLARTLLIVLAVLVLLYAIVGFLILPWWLEKNLPEQLSERMGWQGEISQVSINPFALSVEALGLSAEDDSGEPVLGFDRLFVNLNLFQLVRGIVGFEAIQLQEPFIRLDLLEDYSVNFARDWQTHNPVVSAPEQEATDADQAAPPRLYFGELVIDGGELLFRDFSRGTAQPAEFRITPLDLNLLDLATWRRDDSGSTYNVQAALGDDTIEWQGDLSVVPLASQGSINVSGLGYDNLKHFLAPFLPYDLRGGEISLSADYDLAGGEVFQLTTRNGEVSLQGLALALSPDSELAALSTGAFTVDRITFDLARREAAIGEVSITGLDMALARNESGQIDWLVPLSSGQAPSETSGEPNAESPSAEPVASPFRWSVQGIALADSRIAWRDAMLDTPAELALEQLSLEVGNASHRLDEPIGYQLRATLASGGQFSLDGQVTPQPFTFEGAVAVSGVALEAVSPYVQQNANLRVVNGTLGLDGNLDLDGQQDPLTGTFSGTAEIADLALRLPEQEGELLTWKALRLAPIEYNVSPARLEIGTVTLTQPAVGLIRGANNALNVASIGPQGGAKTGDSGAQPSAAGDTPGFIFRIGQLMLEEGSVAYTDRSLKPPVTTSLDRFSGSVTGLSNIKPQEGKVSLRGRIDKVADLEFAGTIGTLGSDATNDLQLTVDGLSLPQLSPYFSRRLGYHVDSGKMDLNLDYKIAGTRLDANNHVVLDKIELGQVVDSDEAVDAPVALGLAVLKDGDGVIELDLPVSGDLSDPSFSVRDVIRKTFVNLLVKAAAAPFTILGSIVDLAGFTSEELGVVNFGAGSAELSKPEQEKLAALAKGMADRPELILNIRGAVAPDVDGSDLSPNALSNLASERAQVVRNFLAESQGVSPDRLYLLDASSNATVPDEGLVSIDLTLDAR</sequence>
<dbReference type="PANTHER" id="PTHR30441">
    <property type="entry name" value="DUF748 DOMAIN-CONTAINING PROTEIN"/>
    <property type="match status" value="1"/>
</dbReference>
<feature type="compositionally biased region" description="Polar residues" evidence="1">
    <location>
        <begin position="350"/>
        <end position="361"/>
    </location>
</feature>
<reference evidence="3" key="1">
    <citation type="submission" date="2023-07" db="EMBL/GenBank/DDBJ databases">
        <title>Marinobacter sp. chi1 genome sequencing and assembly.</title>
        <authorList>
            <person name="Park S."/>
        </authorList>
    </citation>
    <scope>NUCLEOTIDE SEQUENCE</scope>
    <source>
        <strain evidence="3">Chi1</strain>
    </source>
</reference>
<organism evidence="3 4">
    <name type="scientific">Marinobacter suaedae</name>
    <dbReference type="NCBI Taxonomy" id="3057675"/>
    <lineage>
        <taxon>Bacteria</taxon>
        <taxon>Pseudomonadati</taxon>
        <taxon>Pseudomonadota</taxon>
        <taxon>Gammaproteobacteria</taxon>
        <taxon>Pseudomonadales</taxon>
        <taxon>Marinobacteraceae</taxon>
        <taxon>Marinobacter</taxon>
    </lineage>
</organism>
<keyword evidence="2" id="KW-0472">Membrane</keyword>
<name>A0ABT8VZU1_9GAMM</name>
<dbReference type="PANTHER" id="PTHR30441:SF8">
    <property type="entry name" value="DUF748 DOMAIN-CONTAINING PROTEIN"/>
    <property type="match status" value="1"/>
</dbReference>
<dbReference type="Proteomes" id="UP001168640">
    <property type="component" value="Unassembled WGS sequence"/>
</dbReference>
<dbReference type="InterPro" id="IPR036737">
    <property type="entry name" value="OmpA-like_sf"/>
</dbReference>
<dbReference type="SUPFAM" id="SSF103088">
    <property type="entry name" value="OmpA-like"/>
    <property type="match status" value="1"/>
</dbReference>
<accession>A0ABT8VZU1</accession>
<dbReference type="InterPro" id="IPR052894">
    <property type="entry name" value="AsmA-related"/>
</dbReference>
<dbReference type="Gene3D" id="3.30.1330.60">
    <property type="entry name" value="OmpA-like domain"/>
    <property type="match status" value="1"/>
</dbReference>
<keyword evidence="2" id="KW-1133">Transmembrane helix</keyword>
<dbReference type="EMBL" id="JAUMIS010000001">
    <property type="protein sequence ID" value="MDO3721516.1"/>
    <property type="molecule type" value="Genomic_DNA"/>
</dbReference>
<dbReference type="Pfam" id="PF05359">
    <property type="entry name" value="DUF748"/>
    <property type="match status" value="2"/>
</dbReference>
<protein>
    <submittedName>
        <fullName evidence="3">DUF748 domain-containing protein</fullName>
    </submittedName>
</protein>
<dbReference type="RefSeq" id="WP_302909391.1">
    <property type="nucleotide sequence ID" value="NZ_JAUMIS010000001.1"/>
</dbReference>
<proteinExistence type="predicted"/>
<gene>
    <name evidence="3" type="ORF">QVZ43_07250</name>
</gene>
<dbReference type="InterPro" id="IPR008023">
    <property type="entry name" value="DUF748"/>
</dbReference>
<keyword evidence="4" id="KW-1185">Reference proteome</keyword>